<dbReference type="InterPro" id="IPR001844">
    <property type="entry name" value="Cpn60/GroEL"/>
</dbReference>
<dbReference type="Proteomes" id="UP000054624">
    <property type="component" value="Unassembled WGS sequence"/>
</dbReference>
<evidence type="ECO:0000313" key="5">
    <source>
        <dbReference type="EMBL" id="SAK74543.1"/>
    </source>
</evidence>
<evidence type="ECO:0000256" key="4">
    <source>
        <dbReference type="ARBA" id="ARBA00023186"/>
    </source>
</evidence>
<keyword evidence="4" id="KW-0143">Chaperone</keyword>
<keyword evidence="6" id="KW-1185">Reference proteome</keyword>
<name>A0A158BWS8_9BURK</name>
<accession>A0A158BWS8</accession>
<dbReference type="PANTHER" id="PTHR45633">
    <property type="entry name" value="60 KDA HEAT SHOCK PROTEIN, MITOCHONDRIAL"/>
    <property type="match status" value="1"/>
</dbReference>
<sequence>MSAKEVKFHDTARARIVKGVSVLADSVKVTLGPKGRNVLTERGFGAPVITKDGASIVKDDRG</sequence>
<keyword evidence="2" id="KW-0547">Nucleotide-binding</keyword>
<dbReference type="GO" id="GO:0005524">
    <property type="term" value="F:ATP binding"/>
    <property type="evidence" value="ECO:0007669"/>
    <property type="project" value="UniProtKB-KW"/>
</dbReference>
<dbReference type="SUPFAM" id="SSF48592">
    <property type="entry name" value="GroEL equatorial domain-like"/>
    <property type="match status" value="1"/>
</dbReference>
<reference evidence="6" key="1">
    <citation type="submission" date="2016-01" db="EMBL/GenBank/DDBJ databases">
        <authorList>
            <person name="Peeters Charlotte."/>
        </authorList>
    </citation>
    <scope>NUCLEOTIDE SEQUENCE [LARGE SCALE GENOMIC DNA]</scope>
</reference>
<dbReference type="GO" id="GO:0042026">
    <property type="term" value="P:protein refolding"/>
    <property type="evidence" value="ECO:0007669"/>
    <property type="project" value="InterPro"/>
</dbReference>
<evidence type="ECO:0000256" key="3">
    <source>
        <dbReference type="ARBA" id="ARBA00022840"/>
    </source>
</evidence>
<keyword evidence="3" id="KW-0067">ATP-binding</keyword>
<proteinExistence type="inferred from homology"/>
<comment type="similarity">
    <text evidence="1">Belongs to the chaperonin (HSP60) family.</text>
</comment>
<dbReference type="InterPro" id="IPR017998">
    <property type="entry name" value="Chaperone_TCP-1"/>
</dbReference>
<evidence type="ECO:0000313" key="6">
    <source>
        <dbReference type="Proteomes" id="UP000054624"/>
    </source>
</evidence>
<evidence type="ECO:0000256" key="1">
    <source>
        <dbReference type="ARBA" id="ARBA00006607"/>
    </source>
</evidence>
<dbReference type="GO" id="GO:0140662">
    <property type="term" value="F:ATP-dependent protein folding chaperone"/>
    <property type="evidence" value="ECO:0007669"/>
    <property type="project" value="InterPro"/>
</dbReference>
<dbReference type="STRING" id="1777137.AWB76_04793"/>
<dbReference type="PRINTS" id="PR00304">
    <property type="entry name" value="TCOMPLEXTCP1"/>
</dbReference>
<dbReference type="EMBL" id="FCOI02000017">
    <property type="protein sequence ID" value="SAK74543.1"/>
    <property type="molecule type" value="Genomic_DNA"/>
</dbReference>
<gene>
    <name evidence="5" type="ORF">AWB76_04793</name>
</gene>
<organism evidence="5 6">
    <name type="scientific">Caballeronia temeraria</name>
    <dbReference type="NCBI Taxonomy" id="1777137"/>
    <lineage>
        <taxon>Bacteria</taxon>
        <taxon>Pseudomonadati</taxon>
        <taxon>Pseudomonadota</taxon>
        <taxon>Betaproteobacteria</taxon>
        <taxon>Burkholderiales</taxon>
        <taxon>Burkholderiaceae</taxon>
        <taxon>Caballeronia</taxon>
    </lineage>
</organism>
<dbReference type="InterPro" id="IPR027413">
    <property type="entry name" value="GROEL-like_equatorial_sf"/>
</dbReference>
<dbReference type="Gene3D" id="1.10.560.10">
    <property type="entry name" value="GroEL-like equatorial domain"/>
    <property type="match status" value="1"/>
</dbReference>
<protein>
    <submittedName>
        <fullName evidence="5">Molecular chaperone GroEL</fullName>
    </submittedName>
</protein>
<dbReference type="AlphaFoldDB" id="A0A158BWS8"/>
<evidence type="ECO:0000256" key="2">
    <source>
        <dbReference type="ARBA" id="ARBA00022741"/>
    </source>
</evidence>